<reference evidence="2" key="1">
    <citation type="journal article" date="2020" name="Nature">
        <title>Giant virus diversity and host interactions through global metagenomics.</title>
        <authorList>
            <person name="Schulz F."/>
            <person name="Roux S."/>
            <person name="Paez-Espino D."/>
            <person name="Jungbluth S."/>
            <person name="Walsh D.A."/>
            <person name="Denef V.J."/>
            <person name="McMahon K.D."/>
            <person name="Konstantinidis K.T."/>
            <person name="Eloe-Fadrosh E.A."/>
            <person name="Kyrpides N.C."/>
            <person name="Woyke T."/>
        </authorList>
    </citation>
    <scope>NUCLEOTIDE SEQUENCE</scope>
    <source>
        <strain evidence="2">GVMAG-M-3300023179-150</strain>
    </source>
</reference>
<proteinExistence type="predicted"/>
<dbReference type="EMBL" id="MN739752">
    <property type="protein sequence ID" value="QHT24968.1"/>
    <property type="molecule type" value="Genomic_DNA"/>
</dbReference>
<protein>
    <submittedName>
        <fullName evidence="2">Uncharacterized protein</fullName>
    </submittedName>
</protein>
<evidence type="ECO:0000256" key="1">
    <source>
        <dbReference type="SAM" id="Phobius"/>
    </source>
</evidence>
<keyword evidence="1" id="KW-0812">Transmembrane</keyword>
<keyword evidence="1" id="KW-0472">Membrane</keyword>
<dbReference type="AlphaFoldDB" id="A0A6C0E838"/>
<name>A0A6C0E838_9ZZZZ</name>
<keyword evidence="1" id="KW-1133">Transmembrane helix</keyword>
<organism evidence="2">
    <name type="scientific">viral metagenome</name>
    <dbReference type="NCBI Taxonomy" id="1070528"/>
    <lineage>
        <taxon>unclassified sequences</taxon>
        <taxon>metagenomes</taxon>
        <taxon>organismal metagenomes</taxon>
    </lineage>
</organism>
<evidence type="ECO:0000313" key="2">
    <source>
        <dbReference type="EMBL" id="QHT24968.1"/>
    </source>
</evidence>
<sequence>MKFILFPKLNSYLFLLSFCIGIFIVYLSQPPKKIIIRHPRPDKQETIYHDNEDNCYKYKAMEVLCPKDKSLILDHPLEI</sequence>
<feature type="transmembrane region" description="Helical" evidence="1">
    <location>
        <begin position="12"/>
        <end position="28"/>
    </location>
</feature>
<accession>A0A6C0E838</accession>